<comment type="caution">
    <text evidence="2">The sequence shown here is derived from an EMBL/GenBank/DDBJ whole genome shotgun (WGS) entry which is preliminary data.</text>
</comment>
<evidence type="ECO:0000256" key="1">
    <source>
        <dbReference type="SAM" id="SignalP"/>
    </source>
</evidence>
<dbReference type="EMBL" id="SJPE01000006">
    <property type="protein sequence ID" value="TBX69575.1"/>
    <property type="molecule type" value="Genomic_DNA"/>
</dbReference>
<feature type="signal peptide" evidence="1">
    <location>
        <begin position="1"/>
        <end position="23"/>
    </location>
</feature>
<accession>A0A4Q9Z051</accession>
<dbReference type="RefSeq" id="WP_131475845.1">
    <property type="nucleotide sequence ID" value="NZ_SJPE01000006.1"/>
</dbReference>
<keyword evidence="3" id="KW-1185">Reference proteome</keyword>
<dbReference type="AlphaFoldDB" id="A0A4Q9Z051"/>
<feature type="chain" id="PRO_5020399604" description="Auto-transporter adhesin head GIN domain-containing protein" evidence="1">
    <location>
        <begin position="24"/>
        <end position="226"/>
    </location>
</feature>
<evidence type="ECO:0008006" key="4">
    <source>
        <dbReference type="Google" id="ProtNLM"/>
    </source>
</evidence>
<gene>
    <name evidence="2" type="ORF">EZL74_06780</name>
</gene>
<name>A0A4Q9Z051_9FLAO</name>
<evidence type="ECO:0000313" key="3">
    <source>
        <dbReference type="Proteomes" id="UP000293300"/>
    </source>
</evidence>
<reference evidence="2 3" key="1">
    <citation type="submission" date="2019-02" db="EMBL/GenBank/DDBJ databases">
        <title>Flavobacterium sp. RD-2-33 isolated from forest soil.</title>
        <authorList>
            <person name="Chaudhary D.K."/>
        </authorList>
    </citation>
    <scope>NUCLEOTIDE SEQUENCE [LARGE SCALE GENOMIC DNA]</scope>
    <source>
        <strain evidence="2 3">RD-2-33</strain>
    </source>
</reference>
<evidence type="ECO:0000313" key="2">
    <source>
        <dbReference type="EMBL" id="TBX69575.1"/>
    </source>
</evidence>
<sequence length="226" mass="23531">MKKLFLFLILGALTLSCSSDSSSGSSISNTPEAKSQYDNSNFGIYKGVFVGSSGTVNINVNNDGSIVAILVIDGTTFTYTTTESVTLNSVINGLTFTNGSSSFDFNVDASGNSATITNIVISGHPNANMYVVKEFSDALVKCYTGSFSGDDSGVFNLIVSEGEINGLAKSNSGNESIILQGMETNNVITGSFSDGTFSGNVSGNTISGTWQNISSESGNWSGTRKL</sequence>
<dbReference type="OrthoDB" id="1376866at2"/>
<dbReference type="Proteomes" id="UP000293300">
    <property type="component" value="Unassembled WGS sequence"/>
</dbReference>
<proteinExistence type="predicted"/>
<keyword evidence="1" id="KW-0732">Signal</keyword>
<protein>
    <recommendedName>
        <fullName evidence="4">Auto-transporter adhesin head GIN domain-containing protein</fullName>
    </recommendedName>
</protein>
<dbReference type="PROSITE" id="PS51257">
    <property type="entry name" value="PROKAR_LIPOPROTEIN"/>
    <property type="match status" value="1"/>
</dbReference>
<organism evidence="2 3">
    <name type="scientific">Flavobacterium silvisoli</name>
    <dbReference type="NCBI Taxonomy" id="2529433"/>
    <lineage>
        <taxon>Bacteria</taxon>
        <taxon>Pseudomonadati</taxon>
        <taxon>Bacteroidota</taxon>
        <taxon>Flavobacteriia</taxon>
        <taxon>Flavobacteriales</taxon>
        <taxon>Flavobacteriaceae</taxon>
        <taxon>Flavobacterium</taxon>
    </lineage>
</organism>